<feature type="chain" id="PRO_5010159630" evidence="1">
    <location>
        <begin position="24"/>
        <end position="150"/>
    </location>
</feature>
<keyword evidence="1" id="KW-0732">Signal</keyword>
<dbReference type="EMBL" id="MPPL01000001">
    <property type="protein sequence ID" value="OKS88559.1"/>
    <property type="molecule type" value="Genomic_DNA"/>
</dbReference>
<feature type="signal peptide" evidence="1">
    <location>
        <begin position="1"/>
        <end position="23"/>
    </location>
</feature>
<dbReference type="AlphaFoldDB" id="A0A1Q6A3H1"/>
<proteinExistence type="predicted"/>
<evidence type="ECO:0000256" key="1">
    <source>
        <dbReference type="SAM" id="SignalP"/>
    </source>
</evidence>
<reference evidence="2 3" key="1">
    <citation type="submission" date="2016-11" db="EMBL/GenBank/DDBJ databases">
        <title>Whole Genome Sequencing of Mucilaginibacter polytrichastri RG4-7(T) isolated from the moss sample.</title>
        <authorList>
            <person name="Li Y."/>
        </authorList>
    </citation>
    <scope>NUCLEOTIDE SEQUENCE [LARGE SCALE GENOMIC DNA]</scope>
    <source>
        <strain evidence="2 3">RG4-7</strain>
    </source>
</reference>
<name>A0A1Q6A3H1_9SPHI</name>
<comment type="caution">
    <text evidence="2">The sequence shown here is derived from an EMBL/GenBank/DDBJ whole genome shotgun (WGS) entry which is preliminary data.</text>
</comment>
<dbReference type="Proteomes" id="UP000186720">
    <property type="component" value="Unassembled WGS sequence"/>
</dbReference>
<accession>A0A1Q6A3H1</accession>
<keyword evidence="3" id="KW-1185">Reference proteome</keyword>
<gene>
    <name evidence="2" type="ORF">RG47T_4030</name>
</gene>
<evidence type="ECO:0000313" key="2">
    <source>
        <dbReference type="EMBL" id="OKS88559.1"/>
    </source>
</evidence>
<organism evidence="2 3">
    <name type="scientific">Mucilaginibacter polytrichastri</name>
    <dbReference type="NCBI Taxonomy" id="1302689"/>
    <lineage>
        <taxon>Bacteria</taxon>
        <taxon>Pseudomonadati</taxon>
        <taxon>Bacteroidota</taxon>
        <taxon>Sphingobacteriia</taxon>
        <taxon>Sphingobacteriales</taxon>
        <taxon>Sphingobacteriaceae</taxon>
        <taxon>Mucilaginibacter</taxon>
    </lineage>
</organism>
<evidence type="ECO:0000313" key="3">
    <source>
        <dbReference type="Proteomes" id="UP000186720"/>
    </source>
</evidence>
<dbReference type="STRING" id="1302689.RG47T_4030"/>
<sequence length="150" mass="17819">MKKVFYLLLLIKSIMLTHNCSYAQPLALNSVKIKWVDFNMEAFANVSCEDLDHSFNDGEKRSKSIFNKKDLLHFQSRLKGLKPIKPLQSFDVRGSVNLIYSKRNVKYCFDVFGHFYKDGNYYFNKQLLIYISDKIFVHHPEYLDTLRQYE</sequence>
<dbReference type="RefSeq" id="WP_074491125.1">
    <property type="nucleotide sequence ID" value="NZ_FPAM01000011.1"/>
</dbReference>
<protein>
    <submittedName>
        <fullName evidence="2">Uncharacterized protein</fullName>
    </submittedName>
</protein>